<dbReference type="EMBL" id="CP031367">
    <property type="protein sequence ID" value="AXK49762.1"/>
    <property type="molecule type" value="Genomic_DNA"/>
</dbReference>
<evidence type="ECO:0000313" key="6">
    <source>
        <dbReference type="EMBL" id="AXK49762.1"/>
    </source>
</evidence>
<dbReference type="Pfam" id="PF00015">
    <property type="entry name" value="MCPsignal"/>
    <property type="match status" value="1"/>
</dbReference>
<dbReference type="PROSITE" id="PS50111">
    <property type="entry name" value="CHEMOTAXIS_TRANSDUC_2"/>
    <property type="match status" value="1"/>
</dbReference>
<keyword evidence="9" id="KW-1185">Reference proteome</keyword>
<evidence type="ECO:0000256" key="2">
    <source>
        <dbReference type="ARBA" id="ARBA00029447"/>
    </source>
</evidence>
<dbReference type="GO" id="GO:0006935">
    <property type="term" value="P:chemotaxis"/>
    <property type="evidence" value="ECO:0007669"/>
    <property type="project" value="UniProtKB-KW"/>
</dbReference>
<dbReference type="SUPFAM" id="SSF58104">
    <property type="entry name" value="Methyl-accepting chemotaxis protein (MCP) signaling domain"/>
    <property type="match status" value="1"/>
</dbReference>
<dbReference type="Proteomes" id="UP000254504">
    <property type="component" value="Chromosome"/>
</dbReference>
<evidence type="ECO:0000256" key="1">
    <source>
        <dbReference type="ARBA" id="ARBA00022500"/>
    </source>
</evidence>
<evidence type="ECO:0000313" key="7">
    <source>
        <dbReference type="EMBL" id="RXJ92462.1"/>
    </source>
</evidence>
<protein>
    <submittedName>
        <fullName evidence="7">Chemotaxis protein</fullName>
    </submittedName>
    <submittedName>
        <fullName evidence="6">MCP-domain signal transduction protein</fullName>
    </submittedName>
</protein>
<evidence type="ECO:0000256" key="4">
    <source>
        <dbReference type="SAM" id="Phobius"/>
    </source>
</evidence>
<dbReference type="RefSeq" id="WP_115429323.1">
    <property type="nucleotide sequence ID" value="NZ_CP031367.1"/>
</dbReference>
<name>A0AAD0QL48_9BACT</name>
<keyword evidence="4" id="KW-0812">Transmembrane</keyword>
<keyword evidence="3" id="KW-0807">Transducer</keyword>
<dbReference type="Proteomes" id="UP000289132">
    <property type="component" value="Unassembled WGS sequence"/>
</dbReference>
<dbReference type="Gene3D" id="1.20.120.1530">
    <property type="match status" value="1"/>
</dbReference>
<evidence type="ECO:0000313" key="8">
    <source>
        <dbReference type="Proteomes" id="UP000254504"/>
    </source>
</evidence>
<dbReference type="AlphaFoldDB" id="A0AAD0QL48"/>
<reference evidence="7 9" key="1">
    <citation type="submission" date="2017-10" db="EMBL/GenBank/DDBJ databases">
        <title>Genomics of the genus Arcobacter.</title>
        <authorList>
            <person name="Perez-Cataluna A."/>
            <person name="Figueras M.J."/>
        </authorList>
    </citation>
    <scope>NUCLEOTIDE SEQUENCE [LARGE SCALE GENOMIC DNA]</scope>
    <source>
        <strain evidence="7 9">LMG 25534</strain>
    </source>
</reference>
<dbReference type="KEGG" id="atp:ATR_1954"/>
<accession>A0AAD0QL48</accession>
<dbReference type="Gene3D" id="1.10.287.950">
    <property type="entry name" value="Methyl-accepting chemotaxis protein"/>
    <property type="match status" value="1"/>
</dbReference>
<evidence type="ECO:0000256" key="3">
    <source>
        <dbReference type="PROSITE-ProRule" id="PRU00284"/>
    </source>
</evidence>
<keyword evidence="4" id="KW-0472">Membrane</keyword>
<feature type="domain" description="Methyl-accepting transducer" evidence="5">
    <location>
        <begin position="358"/>
        <end position="590"/>
    </location>
</feature>
<feature type="transmembrane region" description="Helical" evidence="4">
    <location>
        <begin position="12"/>
        <end position="29"/>
    </location>
</feature>
<gene>
    <name evidence="6" type="ORF">ATR_1954</name>
    <name evidence="7" type="ORF">CRU87_03305</name>
</gene>
<dbReference type="GO" id="GO:0007165">
    <property type="term" value="P:signal transduction"/>
    <property type="evidence" value="ECO:0007669"/>
    <property type="project" value="UniProtKB-KW"/>
</dbReference>
<proteinExistence type="inferred from homology"/>
<reference evidence="6 8" key="2">
    <citation type="submission" date="2018-07" db="EMBL/GenBank/DDBJ databases">
        <title>Complete genome of the Arcobacter trophiarum type strain LMG 25534.</title>
        <authorList>
            <person name="Miller W.G."/>
            <person name="Yee E."/>
        </authorList>
    </citation>
    <scope>NUCLEOTIDE SEQUENCE [LARGE SCALE GENOMIC DNA]</scope>
    <source>
        <strain evidence="6 8">LMG 25534</strain>
    </source>
</reference>
<dbReference type="GO" id="GO:0016020">
    <property type="term" value="C:membrane"/>
    <property type="evidence" value="ECO:0007669"/>
    <property type="project" value="InterPro"/>
</dbReference>
<dbReference type="EMBL" id="PDKD01000003">
    <property type="protein sequence ID" value="RXJ92462.1"/>
    <property type="molecule type" value="Genomic_DNA"/>
</dbReference>
<dbReference type="InterPro" id="IPR004089">
    <property type="entry name" value="MCPsignal_dom"/>
</dbReference>
<evidence type="ECO:0000313" key="9">
    <source>
        <dbReference type="Proteomes" id="UP000289132"/>
    </source>
</evidence>
<comment type="similarity">
    <text evidence="2">Belongs to the methyl-accepting chemotaxis (MCP) protein family.</text>
</comment>
<sequence>MFKNLDIKKKLYVFPTLFFLIMIVSAILYNNSMSYIENRTAISENATEIKANLLKARISVYQFMLDTSKEKSSSVVENFSKLSEDISLFKTTIYIPINLKRCDDSIALITKYLEVFNKMSKAKLEDNNKLLIDFNGDIYMMAEIGKELESKIFALNENIIGIRNSAIKSLTTQLTTLGIVTILIFLLVSTYTSRDIVNTLNNFRTGLQTFFDFLNRKSDDIQTLDDKYTNEFGQMAKMVNENIAISKDRITQDIIVIEEAKVVMGRVTNGWYSQFIESNTINTSLNEFKNNVNSMIKNTRERFEKIDEILEAYIKYDYRPTLELSKTDEKDGVLQRLVLGINGLQQAIISMLRSSLETGLTLENTSQKLISNVDTLNQSSNSAAASLEETAAALEEITSTVISNSNNVIQMEKYSNEVSISAKKGQTMAKSTANAMEDITNQVLYINEAISIIDQIAFQTNILSLNAAVEAATAGEAGKGFAVVAGEVRNLANRSAEAANEIKNLVEKATSKASEGKEISDLMIKDYDVLLGNIEKQVNMINEISNASKEQEAGISQINDTVTMLDQKTQQNANIASITQEIATVTDKISKELVEDVLAKNFLGKNEIAKRFSIKDIDEFNKD</sequence>
<dbReference type="InterPro" id="IPR051310">
    <property type="entry name" value="MCP_chemotaxis"/>
</dbReference>
<keyword evidence="1" id="KW-0145">Chemotaxis</keyword>
<evidence type="ECO:0000259" key="5">
    <source>
        <dbReference type="PROSITE" id="PS50111"/>
    </source>
</evidence>
<keyword evidence="4" id="KW-1133">Transmembrane helix</keyword>
<dbReference type="SMART" id="SM00283">
    <property type="entry name" value="MA"/>
    <property type="match status" value="1"/>
</dbReference>
<dbReference type="PANTHER" id="PTHR43531">
    <property type="entry name" value="PROTEIN ICFG"/>
    <property type="match status" value="1"/>
</dbReference>
<organism evidence="6 8">
    <name type="scientific">Aliarcobacter trophiarum LMG 25534</name>
    <dbReference type="NCBI Taxonomy" id="1032241"/>
    <lineage>
        <taxon>Bacteria</taxon>
        <taxon>Pseudomonadati</taxon>
        <taxon>Campylobacterota</taxon>
        <taxon>Epsilonproteobacteria</taxon>
        <taxon>Campylobacterales</taxon>
        <taxon>Arcobacteraceae</taxon>
        <taxon>Aliarcobacter</taxon>
    </lineage>
</organism>
<dbReference type="PANTHER" id="PTHR43531:SF11">
    <property type="entry name" value="METHYL-ACCEPTING CHEMOTAXIS PROTEIN 3"/>
    <property type="match status" value="1"/>
</dbReference>